<dbReference type="Proteomes" id="UP001597508">
    <property type="component" value="Unassembled WGS sequence"/>
</dbReference>
<comment type="similarity">
    <text evidence="1">Belongs to the bacterial sugar transferase family.</text>
</comment>
<feature type="domain" description="Bacterial sugar transferase" evidence="2">
    <location>
        <begin position="220"/>
        <end position="373"/>
    </location>
</feature>
<dbReference type="GO" id="GO:0016740">
    <property type="term" value="F:transferase activity"/>
    <property type="evidence" value="ECO:0007669"/>
    <property type="project" value="UniProtKB-KW"/>
</dbReference>
<comment type="caution">
    <text evidence="3">The sequence shown here is derived from an EMBL/GenBank/DDBJ whole genome shotgun (WGS) entry which is preliminary data.</text>
</comment>
<proteinExistence type="inferred from homology"/>
<reference evidence="4" key="1">
    <citation type="journal article" date="2019" name="Int. J. Syst. Evol. Microbiol.">
        <title>The Global Catalogue of Microorganisms (GCM) 10K type strain sequencing project: providing services to taxonomists for standard genome sequencing and annotation.</title>
        <authorList>
            <consortium name="The Broad Institute Genomics Platform"/>
            <consortium name="The Broad Institute Genome Sequencing Center for Infectious Disease"/>
            <person name="Wu L."/>
            <person name="Ma J."/>
        </authorList>
    </citation>
    <scope>NUCLEOTIDE SEQUENCE [LARGE SCALE GENOMIC DNA]</scope>
    <source>
        <strain evidence="4">KCTC 52127</strain>
    </source>
</reference>
<evidence type="ECO:0000256" key="1">
    <source>
        <dbReference type="ARBA" id="ARBA00006464"/>
    </source>
</evidence>
<accession>A0ABW5LWC5</accession>
<dbReference type="PANTHER" id="PTHR30576:SF0">
    <property type="entry name" value="UNDECAPRENYL-PHOSPHATE N-ACETYLGALACTOSAMINYL 1-PHOSPHATE TRANSFERASE-RELATED"/>
    <property type="match status" value="1"/>
</dbReference>
<gene>
    <name evidence="3" type="ORF">ACFSRZ_12000</name>
</gene>
<name>A0ABW5LWC5_9FLAO</name>
<dbReference type="EMBL" id="JBHULH010000008">
    <property type="protein sequence ID" value="MFD2568101.1"/>
    <property type="molecule type" value="Genomic_DNA"/>
</dbReference>
<organism evidence="3 4">
    <name type="scientific">Pseudotenacibaculum haliotis</name>
    <dbReference type="NCBI Taxonomy" id="1862138"/>
    <lineage>
        <taxon>Bacteria</taxon>
        <taxon>Pseudomonadati</taxon>
        <taxon>Bacteroidota</taxon>
        <taxon>Flavobacteriia</taxon>
        <taxon>Flavobacteriales</taxon>
        <taxon>Flavobacteriaceae</taxon>
        <taxon>Pseudotenacibaculum</taxon>
    </lineage>
</organism>
<sequence>MGVLAIKKKNKSNSMINEFDFITALKDCEKTQDEISQLILKEVDNNYEVLNFIKKYFDFCLETNYFTSTSTQFNIEKLNDNKYSSIINLKKVNDARYINKFFETINSRLPNSGLYFGKVETYPNRRKAILNKYPPIINRVVYITDMIFTRIFPKLFITKKIYFYLTKGKGRVVSRAETYGRLYSCGFEIVDEKSINNYLYFVAKKVKEPSFDTDPTYGPIIKLKRVGKNGEKFNVYKLRTMHPFSEYLQEYVYKKNNLQEGGKIKDDFRISPEGRVLRKFWIDELPMLVNILKGDMKIVGVRPLSPHFYSLYDKELQEKRIQNKPGFIPPFYVDLPKTMDEIMDSEKKYLDAYKKAPFKTDLKYFFLAFKNVLFRGARSN</sequence>
<evidence type="ECO:0000259" key="2">
    <source>
        <dbReference type="Pfam" id="PF02397"/>
    </source>
</evidence>
<keyword evidence="3" id="KW-0808">Transferase</keyword>
<dbReference type="PANTHER" id="PTHR30576">
    <property type="entry name" value="COLANIC BIOSYNTHESIS UDP-GLUCOSE LIPID CARRIER TRANSFERASE"/>
    <property type="match status" value="1"/>
</dbReference>
<protein>
    <submittedName>
        <fullName evidence="3">Sugar transferase</fullName>
    </submittedName>
</protein>
<dbReference type="InterPro" id="IPR003362">
    <property type="entry name" value="Bact_transf"/>
</dbReference>
<keyword evidence="4" id="KW-1185">Reference proteome</keyword>
<dbReference type="RefSeq" id="WP_379666810.1">
    <property type="nucleotide sequence ID" value="NZ_JBHULH010000008.1"/>
</dbReference>
<evidence type="ECO:0000313" key="4">
    <source>
        <dbReference type="Proteomes" id="UP001597508"/>
    </source>
</evidence>
<dbReference type="Pfam" id="PF02397">
    <property type="entry name" value="Bac_transf"/>
    <property type="match status" value="1"/>
</dbReference>
<evidence type="ECO:0000313" key="3">
    <source>
        <dbReference type="EMBL" id="MFD2568101.1"/>
    </source>
</evidence>